<evidence type="ECO:0000256" key="1">
    <source>
        <dbReference type="ARBA" id="ARBA00022553"/>
    </source>
</evidence>
<dbReference type="SUPFAM" id="SSF52172">
    <property type="entry name" value="CheY-like"/>
    <property type="match status" value="1"/>
</dbReference>
<gene>
    <name evidence="4" type="ORF">COO09_19145</name>
</gene>
<accession>A0A2A4FSN6</accession>
<dbReference type="Pfam" id="PF00072">
    <property type="entry name" value="Response_reg"/>
    <property type="match status" value="1"/>
</dbReference>
<evidence type="ECO:0000259" key="3">
    <source>
        <dbReference type="PROSITE" id="PS50110"/>
    </source>
</evidence>
<dbReference type="GO" id="GO:0000160">
    <property type="term" value="P:phosphorelay signal transduction system"/>
    <property type="evidence" value="ECO:0007669"/>
    <property type="project" value="InterPro"/>
</dbReference>
<feature type="domain" description="Response regulatory" evidence="3">
    <location>
        <begin position="14"/>
        <end position="128"/>
    </location>
</feature>
<keyword evidence="1 2" id="KW-0597">Phosphoprotein</keyword>
<dbReference type="OrthoDB" id="9797885at2"/>
<dbReference type="PROSITE" id="PS50110">
    <property type="entry name" value="RESPONSE_REGULATORY"/>
    <property type="match status" value="1"/>
</dbReference>
<protein>
    <submittedName>
        <fullName evidence="4">Response regulator</fullName>
    </submittedName>
</protein>
<dbReference type="Gene3D" id="3.40.50.2300">
    <property type="match status" value="1"/>
</dbReference>
<keyword evidence="5" id="KW-1185">Reference proteome</keyword>
<proteinExistence type="predicted"/>
<name>A0A2A4FSN6_9SPHN</name>
<dbReference type="Proteomes" id="UP000218934">
    <property type="component" value="Unassembled WGS sequence"/>
</dbReference>
<comment type="caution">
    <text evidence="4">The sequence shown here is derived from an EMBL/GenBank/DDBJ whole genome shotgun (WGS) entry which is preliminary data.</text>
</comment>
<evidence type="ECO:0000256" key="2">
    <source>
        <dbReference type="PROSITE-ProRule" id="PRU00169"/>
    </source>
</evidence>
<dbReference type="InterPro" id="IPR050595">
    <property type="entry name" value="Bact_response_regulator"/>
</dbReference>
<reference evidence="4 5" key="1">
    <citation type="submission" date="2017-09" db="EMBL/GenBank/DDBJ databases">
        <title>The Catabolism of 3,6-Dichlorosalicylic acid is Initiated by the Cytochrome P450 Monooxygenase DsmABC in Rhizorhabdus dicambivorans Ndbn-20.</title>
        <authorList>
            <person name="Na L."/>
        </authorList>
    </citation>
    <scope>NUCLEOTIDE SEQUENCE [LARGE SCALE GENOMIC DNA]</scope>
    <source>
        <strain evidence="4 5">Ndbn-20m</strain>
    </source>
</reference>
<organism evidence="4 5">
    <name type="scientific">Rhizorhabdus dicambivorans</name>
    <dbReference type="NCBI Taxonomy" id="1850238"/>
    <lineage>
        <taxon>Bacteria</taxon>
        <taxon>Pseudomonadati</taxon>
        <taxon>Pseudomonadota</taxon>
        <taxon>Alphaproteobacteria</taxon>
        <taxon>Sphingomonadales</taxon>
        <taxon>Sphingomonadaceae</taxon>
        <taxon>Rhizorhabdus</taxon>
    </lineage>
</organism>
<evidence type="ECO:0000313" key="4">
    <source>
        <dbReference type="EMBL" id="PCE40706.1"/>
    </source>
</evidence>
<feature type="modified residue" description="4-aspartylphosphate" evidence="2">
    <location>
        <position position="63"/>
    </location>
</feature>
<dbReference type="InterPro" id="IPR011006">
    <property type="entry name" value="CheY-like_superfamily"/>
</dbReference>
<dbReference type="EMBL" id="NWUF01000024">
    <property type="protein sequence ID" value="PCE40706.1"/>
    <property type="molecule type" value="Genomic_DNA"/>
</dbReference>
<dbReference type="SMART" id="SM00448">
    <property type="entry name" value="REC"/>
    <property type="match status" value="1"/>
</dbReference>
<dbReference type="InterPro" id="IPR001789">
    <property type="entry name" value="Sig_transdc_resp-reg_receiver"/>
</dbReference>
<dbReference type="AlphaFoldDB" id="A0A2A4FSN6"/>
<dbReference type="PANTHER" id="PTHR44591:SF25">
    <property type="entry name" value="CHEMOTAXIS TWO-COMPONENT RESPONSE REGULATOR"/>
    <property type="match status" value="1"/>
</dbReference>
<dbReference type="RefSeq" id="WP_066964035.1">
    <property type="nucleotide sequence ID" value="NZ_CP023449.1"/>
</dbReference>
<dbReference type="KEGG" id="rdi:CMV14_05245"/>
<evidence type="ECO:0000313" key="5">
    <source>
        <dbReference type="Proteomes" id="UP000218934"/>
    </source>
</evidence>
<sequence>MDIPLGVLANDKTRILLVEDEPGVRRSLQLLLQANGFDVRAYATGTTLLADQSALDATCLVADYRMSDCDGIETLRQLREKGWSGHALLITAFPSADLTARARQAGFDAVFEKPLRQHILVRAVERLARPAAEG</sequence>
<dbReference type="PANTHER" id="PTHR44591">
    <property type="entry name" value="STRESS RESPONSE REGULATOR PROTEIN 1"/>
    <property type="match status" value="1"/>
</dbReference>